<dbReference type="Gene3D" id="1.25.40.20">
    <property type="entry name" value="Ankyrin repeat-containing domain"/>
    <property type="match status" value="1"/>
</dbReference>
<feature type="region of interest" description="Disordered" evidence="4">
    <location>
        <begin position="435"/>
        <end position="516"/>
    </location>
</feature>
<evidence type="ECO:0000256" key="1">
    <source>
        <dbReference type="ARBA" id="ARBA00022737"/>
    </source>
</evidence>
<feature type="compositionally biased region" description="Basic and acidic residues" evidence="4">
    <location>
        <begin position="602"/>
        <end position="615"/>
    </location>
</feature>
<dbReference type="Proteomes" id="UP000077248">
    <property type="component" value="Unassembled WGS sequence"/>
</dbReference>
<evidence type="ECO:0000313" key="7">
    <source>
        <dbReference type="Proteomes" id="UP000077248"/>
    </source>
</evidence>
<dbReference type="PROSITE" id="PS50088">
    <property type="entry name" value="ANK_REPEAT"/>
    <property type="match status" value="2"/>
</dbReference>
<dbReference type="InterPro" id="IPR001810">
    <property type="entry name" value="F-box_dom"/>
</dbReference>
<dbReference type="VEuPathDB" id="FungiDB:CC77DRAFT_1091584"/>
<reference evidence="6 7" key="1">
    <citation type="submission" date="2016-05" db="EMBL/GenBank/DDBJ databases">
        <title>Comparative analysis of secretome profiles of manganese(II)-oxidizing ascomycete fungi.</title>
        <authorList>
            <consortium name="DOE Joint Genome Institute"/>
            <person name="Zeiner C.A."/>
            <person name="Purvine S.O."/>
            <person name="Zink E.M."/>
            <person name="Wu S."/>
            <person name="Pasa-Tolic L."/>
            <person name="Chaput D.L."/>
            <person name="Haridas S."/>
            <person name="Grigoriev I.V."/>
            <person name="Santelli C.M."/>
            <person name="Hansel C.M."/>
        </authorList>
    </citation>
    <scope>NUCLEOTIDE SEQUENCE [LARGE SCALE GENOMIC DNA]</scope>
    <source>
        <strain evidence="6 7">SRC1lrK2f</strain>
    </source>
</reference>
<evidence type="ECO:0000256" key="2">
    <source>
        <dbReference type="ARBA" id="ARBA00023043"/>
    </source>
</evidence>
<feature type="region of interest" description="Disordered" evidence="4">
    <location>
        <begin position="405"/>
        <end position="424"/>
    </location>
</feature>
<feature type="compositionally biased region" description="Polar residues" evidence="4">
    <location>
        <begin position="586"/>
        <end position="596"/>
    </location>
</feature>
<sequence>MANVSQGLSKLPNELLLELAALLGPAYLRRLSQVNHRLLDFALDYSRTHVSRLAALPDDIVLRIVAYLGNFAHLGNFAYPGCLEDPGNGGNIYLSQLAQASHRFYPLVMDAILREEVRTRSVRLMKFALDKRRIGMVKRLLQRGADVEARIYHEPRLRFYSPQCSMHCVCFSEVCLTFSPLSIATSHGDVEMAKLLLHFGADVHAISARNIVCCYEKKLRTLVSTPLLHAAYHGHEGLVQLLLQAGASPVVQDSLQILSVTITERHEHIVLRLLQALDSVNEPSDSVTKELFRVASEGDFRSLPSELVRKYEHVILRRLPSVTSTEWHQEGYIAAIMELAVAAKLVKVVDYLAQLKTQLQMEQTGYLDSALYNIISYDTCRGEIRKRELHQEVYQIVETLLAQGANPDASGQGESARDMASTHPDPRVRNRLLQAAQKQPPKDLASQVGRSWVDPSQASPPHVPRRSKRSRLPPPVNLWEFVKPHNWQGQSDDQESDVSAVSKSNEDDTSGGQVTSVSTSISISAVNVSGDHTKLQSPPTSFNMPSILPPKSVWAEIRSTTTPASAQARASQDHAFPALSRPHKTSMANIKSSSMATAAFRGKTEASKTEVKASDTKQTYATGVGKTPSTQQKSGKSLKGKKKWEKLVLS</sequence>
<organism evidence="6 7">
    <name type="scientific">Alternaria alternata</name>
    <name type="common">Alternaria rot fungus</name>
    <name type="synonym">Torula alternata</name>
    <dbReference type="NCBI Taxonomy" id="5599"/>
    <lineage>
        <taxon>Eukaryota</taxon>
        <taxon>Fungi</taxon>
        <taxon>Dikarya</taxon>
        <taxon>Ascomycota</taxon>
        <taxon>Pezizomycotina</taxon>
        <taxon>Dothideomycetes</taxon>
        <taxon>Pleosporomycetidae</taxon>
        <taxon>Pleosporales</taxon>
        <taxon>Pleosporineae</taxon>
        <taxon>Pleosporaceae</taxon>
        <taxon>Alternaria</taxon>
        <taxon>Alternaria sect. Alternaria</taxon>
        <taxon>Alternaria alternata complex</taxon>
    </lineage>
</organism>
<dbReference type="InterPro" id="IPR002110">
    <property type="entry name" value="Ankyrin_rpt"/>
</dbReference>
<protein>
    <submittedName>
        <fullName evidence="6">Ankyrin</fullName>
    </submittedName>
</protein>
<dbReference type="KEGG" id="aalt:CC77DRAFT_1091584"/>
<dbReference type="GeneID" id="29115167"/>
<dbReference type="Pfam" id="PF12796">
    <property type="entry name" value="Ank_2"/>
    <property type="match status" value="1"/>
</dbReference>
<dbReference type="AlphaFoldDB" id="A0A177DYW3"/>
<evidence type="ECO:0000256" key="4">
    <source>
        <dbReference type="SAM" id="MobiDB-lite"/>
    </source>
</evidence>
<dbReference type="Pfam" id="PF00646">
    <property type="entry name" value="F-box"/>
    <property type="match status" value="1"/>
</dbReference>
<proteinExistence type="predicted"/>
<dbReference type="RefSeq" id="XP_018390099.1">
    <property type="nucleotide sequence ID" value="XM_018529573.1"/>
</dbReference>
<dbReference type="PANTHER" id="PTHR24171:SF9">
    <property type="entry name" value="ANKYRIN REPEAT DOMAIN-CONTAINING PROTEIN 39"/>
    <property type="match status" value="1"/>
</dbReference>
<dbReference type="EMBL" id="KV441471">
    <property type="protein sequence ID" value="OAG24678.1"/>
    <property type="molecule type" value="Genomic_DNA"/>
</dbReference>
<evidence type="ECO:0000259" key="5">
    <source>
        <dbReference type="PROSITE" id="PS50181"/>
    </source>
</evidence>
<feature type="repeat" description="ANK" evidence="3">
    <location>
        <begin position="222"/>
        <end position="254"/>
    </location>
</feature>
<dbReference type="SUPFAM" id="SSF48403">
    <property type="entry name" value="Ankyrin repeat"/>
    <property type="match status" value="2"/>
</dbReference>
<accession>A0A177DYW3</accession>
<feature type="domain" description="F-box" evidence="5">
    <location>
        <begin position="5"/>
        <end position="53"/>
    </location>
</feature>
<dbReference type="InterPro" id="IPR036770">
    <property type="entry name" value="Ankyrin_rpt-contain_sf"/>
</dbReference>
<evidence type="ECO:0000313" key="6">
    <source>
        <dbReference type="EMBL" id="OAG24678.1"/>
    </source>
</evidence>
<feature type="compositionally biased region" description="Polar residues" evidence="4">
    <location>
        <begin position="616"/>
        <end position="632"/>
    </location>
</feature>
<keyword evidence="1" id="KW-0677">Repeat</keyword>
<dbReference type="PROSITE" id="PS50297">
    <property type="entry name" value="ANK_REP_REGION"/>
    <property type="match status" value="2"/>
</dbReference>
<dbReference type="PROSITE" id="PS50181">
    <property type="entry name" value="FBOX"/>
    <property type="match status" value="1"/>
</dbReference>
<keyword evidence="7" id="KW-1185">Reference proteome</keyword>
<evidence type="ECO:0000256" key="3">
    <source>
        <dbReference type="PROSITE-ProRule" id="PRU00023"/>
    </source>
</evidence>
<keyword evidence="2 3" id="KW-0040">ANK repeat</keyword>
<feature type="repeat" description="ANK" evidence="3">
    <location>
        <begin position="176"/>
        <end position="208"/>
    </location>
</feature>
<name>A0A177DYW3_ALTAL</name>
<feature type="compositionally biased region" description="Polar residues" evidence="4">
    <location>
        <begin position="487"/>
        <end position="503"/>
    </location>
</feature>
<dbReference type="PANTHER" id="PTHR24171">
    <property type="entry name" value="ANKYRIN REPEAT DOMAIN-CONTAINING PROTEIN 39-RELATED"/>
    <property type="match status" value="1"/>
</dbReference>
<dbReference type="SMART" id="SM00248">
    <property type="entry name" value="ANK"/>
    <property type="match status" value="5"/>
</dbReference>
<gene>
    <name evidence="6" type="ORF">CC77DRAFT_1091584</name>
</gene>
<feature type="region of interest" description="Disordered" evidence="4">
    <location>
        <begin position="583"/>
        <end position="650"/>
    </location>
</feature>